<evidence type="ECO:0000256" key="1">
    <source>
        <dbReference type="SAM" id="Coils"/>
    </source>
</evidence>
<evidence type="ECO:0000256" key="2">
    <source>
        <dbReference type="SAM" id="MobiDB-lite"/>
    </source>
</evidence>
<reference evidence="4" key="1">
    <citation type="journal article" date="2023" name="Commun. Biol.">
        <title>Genome analysis of Parmales, the sister group of diatoms, reveals the evolutionary specialization of diatoms from phago-mixotrophs to photoautotrophs.</title>
        <authorList>
            <person name="Ban H."/>
            <person name="Sato S."/>
            <person name="Yoshikawa S."/>
            <person name="Yamada K."/>
            <person name="Nakamura Y."/>
            <person name="Ichinomiya M."/>
            <person name="Sato N."/>
            <person name="Blanc-Mathieu R."/>
            <person name="Endo H."/>
            <person name="Kuwata A."/>
            <person name="Ogata H."/>
        </authorList>
    </citation>
    <scope>NUCLEOTIDE SEQUENCE [LARGE SCALE GENOMIC DNA]</scope>
</reference>
<sequence>MSLASQYTLAKRRMKNLSRSAKKENYRLDANSASPASSAPPPSSFDHGVGVGGDDFEGGSYCPPTPPLSGAANPQFQTPSPPGLTAQGLYANNRPSPIELSDTMDDLLDTITNEIRTAGLRKGRENALVDLVSELREASRDQKQSCKKAVKEWALFAESTMSSKNGIDRKLDEIVVEHEMALKTSRLEAERKESEHSATVKELKDKLAQITSEVEACKSEAAEEREGHRLASKKREEEMEVRLQREVSRIKSRLAREAEKKAAKCVEGVSAEFMKKIKALKVRVDEGESLKSRHLELEGVHKRMEEKMTRESDEWEAERVNHSKAVDIMVNENDSLIRKISEMEKELAKLREEKMEEVEKQRQRRRVEFEGVEARVREVVCKKDAAIRTLLERAESAERRGAQLQKFLDELDQNIAA</sequence>
<organism evidence="3 4">
    <name type="scientific">Triparma columacea</name>
    <dbReference type="NCBI Taxonomy" id="722753"/>
    <lineage>
        <taxon>Eukaryota</taxon>
        <taxon>Sar</taxon>
        <taxon>Stramenopiles</taxon>
        <taxon>Ochrophyta</taxon>
        <taxon>Bolidophyceae</taxon>
        <taxon>Parmales</taxon>
        <taxon>Triparmaceae</taxon>
        <taxon>Triparma</taxon>
    </lineage>
</organism>
<feature type="region of interest" description="Disordered" evidence="2">
    <location>
        <begin position="1"/>
        <end position="96"/>
    </location>
</feature>
<feature type="coiled-coil region" evidence="1">
    <location>
        <begin position="326"/>
        <end position="414"/>
    </location>
</feature>
<keyword evidence="1" id="KW-0175">Coiled coil</keyword>
<accession>A0A9W7L1B5</accession>
<keyword evidence="4" id="KW-1185">Reference proteome</keyword>
<dbReference type="Proteomes" id="UP001165065">
    <property type="component" value="Unassembled WGS sequence"/>
</dbReference>
<feature type="coiled-coil region" evidence="1">
    <location>
        <begin position="186"/>
        <end position="253"/>
    </location>
</feature>
<evidence type="ECO:0000313" key="3">
    <source>
        <dbReference type="EMBL" id="GMI19601.1"/>
    </source>
</evidence>
<evidence type="ECO:0000313" key="4">
    <source>
        <dbReference type="Proteomes" id="UP001165065"/>
    </source>
</evidence>
<protein>
    <submittedName>
        <fullName evidence="3">Uncharacterized protein</fullName>
    </submittedName>
</protein>
<dbReference type="EMBL" id="BRYA01000498">
    <property type="protein sequence ID" value="GMI19601.1"/>
    <property type="molecule type" value="Genomic_DNA"/>
</dbReference>
<comment type="caution">
    <text evidence="3">The sequence shown here is derived from an EMBL/GenBank/DDBJ whole genome shotgun (WGS) entry which is preliminary data.</text>
</comment>
<dbReference type="AlphaFoldDB" id="A0A9W7L1B5"/>
<gene>
    <name evidence="3" type="ORF">TrCOL_g980</name>
</gene>
<proteinExistence type="predicted"/>
<dbReference type="OrthoDB" id="200738at2759"/>
<name>A0A9W7L1B5_9STRA</name>